<keyword evidence="10" id="KW-0239">DNA-directed DNA polymerase</keyword>
<evidence type="ECO:0000256" key="8">
    <source>
        <dbReference type="ARBA" id="ARBA00022833"/>
    </source>
</evidence>
<evidence type="ECO:0000256" key="2">
    <source>
        <dbReference type="ARBA" id="ARBA00012417"/>
    </source>
</evidence>
<sequence>MYTALYRAYRPEVFEEILGQGHIIKILKNQLASDSVSHAYLFCGTRGTGKTTTARILAKGVNCTADGERPCGVCANCTAIKEGTFMDVIEIDAASNNGVENIRELRESVKYPPAVGRKKVYIVDEVHMLSTGAFNALLKTLEEPPENVMFILATTEPQKLPATILSRCMRLDFKRVPEETLVRGMDDICAQKGIEVSQGALRLIAANADGSVRDGLSILDQCISGGQTRVEREDILDFLGTAGEEIFLELTDKITLRQPQEALLLLEQILADGKDVRQFMKDWLSHYRNLLITKFIKNPEDMLNLSPENVDRIRRQSDSLDLADINNAIIELSRTMSEAKWSTQPRILLELCMVKMATDLIDPGSAAPRAGSGTVPRAASRAASGAATGVGSGAASVSKRNSAQAQKETSAEAGNPAEPSQNQSEAEEEPAPEKSYDYDSLWHAIFEEAEASRGSFNLIRSGTRLTEMTDEIFTVVASNAAVGGYVENNRQVLEDLMEKHTGRRRGLRCELEGEDCAPKASDAERLAKIAESKLGLNIEIE</sequence>
<keyword evidence="4 14" id="KW-0548">Nucleotidyltransferase</keyword>
<comment type="similarity">
    <text evidence="1">Belongs to the DnaX/STICHEL family.</text>
</comment>
<dbReference type="NCBIfam" id="NF004046">
    <property type="entry name" value="PRK05563.1"/>
    <property type="match status" value="1"/>
</dbReference>
<evidence type="ECO:0000256" key="10">
    <source>
        <dbReference type="ARBA" id="ARBA00022932"/>
    </source>
</evidence>
<dbReference type="Pfam" id="PF13177">
    <property type="entry name" value="DNA_pol3_delta2"/>
    <property type="match status" value="1"/>
</dbReference>
<evidence type="ECO:0000256" key="11">
    <source>
        <dbReference type="ARBA" id="ARBA00049244"/>
    </source>
</evidence>
<keyword evidence="5" id="KW-0235">DNA replication</keyword>
<keyword evidence="3 14" id="KW-0808">Transferase</keyword>
<dbReference type="InterPro" id="IPR045085">
    <property type="entry name" value="HLD_clamp_pol_III_gamma_tau"/>
</dbReference>
<feature type="domain" description="AAA+ ATPase" evidence="13">
    <location>
        <begin position="36"/>
        <end position="177"/>
    </location>
</feature>
<dbReference type="PANTHER" id="PTHR11669">
    <property type="entry name" value="REPLICATION FACTOR C / DNA POLYMERASE III GAMMA-TAU SUBUNIT"/>
    <property type="match status" value="1"/>
</dbReference>
<dbReference type="SUPFAM" id="SSF52540">
    <property type="entry name" value="P-loop containing nucleoside triphosphate hydrolases"/>
    <property type="match status" value="1"/>
</dbReference>
<comment type="catalytic activity">
    <reaction evidence="11">
        <text>DNA(n) + a 2'-deoxyribonucleoside 5'-triphosphate = DNA(n+1) + diphosphate</text>
        <dbReference type="Rhea" id="RHEA:22508"/>
        <dbReference type="Rhea" id="RHEA-COMP:17339"/>
        <dbReference type="Rhea" id="RHEA-COMP:17340"/>
        <dbReference type="ChEBI" id="CHEBI:33019"/>
        <dbReference type="ChEBI" id="CHEBI:61560"/>
        <dbReference type="ChEBI" id="CHEBI:173112"/>
        <dbReference type="EC" id="2.7.7.7"/>
    </reaction>
</comment>
<feature type="region of interest" description="Disordered" evidence="12">
    <location>
        <begin position="384"/>
        <end position="434"/>
    </location>
</feature>
<dbReference type="Gene3D" id="1.10.8.60">
    <property type="match status" value="1"/>
</dbReference>
<keyword evidence="9" id="KW-0067">ATP-binding</keyword>
<evidence type="ECO:0000256" key="4">
    <source>
        <dbReference type="ARBA" id="ARBA00022695"/>
    </source>
</evidence>
<dbReference type="Pfam" id="PF22608">
    <property type="entry name" value="DNAX_ATPase_lid"/>
    <property type="match status" value="1"/>
</dbReference>
<reference evidence="14 15" key="1">
    <citation type="submission" date="2022-06" db="EMBL/GenBank/DDBJ databases">
        <title>Isolation of gut microbiota from human fecal samples.</title>
        <authorList>
            <person name="Pamer E.G."/>
            <person name="Barat B."/>
            <person name="Waligurski E."/>
            <person name="Medina S."/>
            <person name="Paddock L."/>
            <person name="Mostad J."/>
        </authorList>
    </citation>
    <scope>NUCLEOTIDE SEQUENCE [LARGE SCALE GENOMIC DNA]</scope>
    <source>
        <strain evidence="14 15">SL.3.17</strain>
    </source>
</reference>
<evidence type="ECO:0000256" key="5">
    <source>
        <dbReference type="ARBA" id="ARBA00022705"/>
    </source>
</evidence>
<proteinExistence type="inferred from homology"/>
<dbReference type="Gene3D" id="1.20.272.10">
    <property type="match status" value="1"/>
</dbReference>
<dbReference type="InterPro" id="IPR050238">
    <property type="entry name" value="DNA_Rep/Repair_Clamp_Loader"/>
</dbReference>
<dbReference type="PANTHER" id="PTHR11669:SF0">
    <property type="entry name" value="PROTEIN STICHEL-LIKE 2"/>
    <property type="match status" value="1"/>
</dbReference>
<dbReference type="SMART" id="SM00382">
    <property type="entry name" value="AAA"/>
    <property type="match status" value="1"/>
</dbReference>
<dbReference type="InterPro" id="IPR027417">
    <property type="entry name" value="P-loop_NTPase"/>
</dbReference>
<evidence type="ECO:0000313" key="15">
    <source>
        <dbReference type="Proteomes" id="UP001524502"/>
    </source>
</evidence>
<dbReference type="InterPro" id="IPR003593">
    <property type="entry name" value="AAA+_ATPase"/>
</dbReference>
<evidence type="ECO:0000256" key="3">
    <source>
        <dbReference type="ARBA" id="ARBA00022679"/>
    </source>
</evidence>
<comment type="caution">
    <text evidence="14">The sequence shown here is derived from an EMBL/GenBank/DDBJ whole genome shotgun (WGS) entry which is preliminary data.</text>
</comment>
<dbReference type="GO" id="GO:0003887">
    <property type="term" value="F:DNA-directed DNA polymerase activity"/>
    <property type="evidence" value="ECO:0007669"/>
    <property type="project" value="UniProtKB-EC"/>
</dbReference>
<keyword evidence="8" id="KW-0862">Zinc</keyword>
<dbReference type="InterPro" id="IPR008921">
    <property type="entry name" value="DNA_pol3_clamp-load_cplx_C"/>
</dbReference>
<evidence type="ECO:0000256" key="12">
    <source>
        <dbReference type="SAM" id="MobiDB-lite"/>
    </source>
</evidence>
<dbReference type="InterPro" id="IPR022754">
    <property type="entry name" value="DNA_pol_III_gamma-3"/>
</dbReference>
<evidence type="ECO:0000256" key="1">
    <source>
        <dbReference type="ARBA" id="ARBA00006360"/>
    </source>
</evidence>
<evidence type="ECO:0000256" key="9">
    <source>
        <dbReference type="ARBA" id="ARBA00022840"/>
    </source>
</evidence>
<dbReference type="EMBL" id="JANFXK010000001">
    <property type="protein sequence ID" value="MCQ4635492.1"/>
    <property type="molecule type" value="Genomic_DNA"/>
</dbReference>
<keyword evidence="7" id="KW-0547">Nucleotide-binding</keyword>
<dbReference type="Gene3D" id="3.40.50.300">
    <property type="entry name" value="P-loop containing nucleotide triphosphate hydrolases"/>
    <property type="match status" value="1"/>
</dbReference>
<dbReference type="Pfam" id="PF12169">
    <property type="entry name" value="DNA_pol3_gamma3"/>
    <property type="match status" value="1"/>
</dbReference>
<keyword evidence="15" id="KW-1185">Reference proteome</keyword>
<evidence type="ECO:0000313" key="14">
    <source>
        <dbReference type="EMBL" id="MCQ4635492.1"/>
    </source>
</evidence>
<dbReference type="CDD" id="cd18137">
    <property type="entry name" value="HLD_clamp_pol_III_gamma_tau"/>
    <property type="match status" value="1"/>
</dbReference>
<name>A0ABT1RJX6_9FIRM</name>
<dbReference type="RefSeq" id="WP_256130676.1">
    <property type="nucleotide sequence ID" value="NZ_JANFXK010000001.1"/>
</dbReference>
<feature type="compositionally biased region" description="Polar residues" evidence="12">
    <location>
        <begin position="399"/>
        <end position="408"/>
    </location>
</feature>
<evidence type="ECO:0000256" key="7">
    <source>
        <dbReference type="ARBA" id="ARBA00022741"/>
    </source>
</evidence>
<dbReference type="Proteomes" id="UP001524502">
    <property type="component" value="Unassembled WGS sequence"/>
</dbReference>
<dbReference type="InterPro" id="IPR012763">
    <property type="entry name" value="DNA_pol_III_sug/sutau_N"/>
</dbReference>
<evidence type="ECO:0000259" key="13">
    <source>
        <dbReference type="SMART" id="SM00382"/>
    </source>
</evidence>
<dbReference type="EC" id="2.7.7.7" evidence="2"/>
<dbReference type="SUPFAM" id="SSF48019">
    <property type="entry name" value="post-AAA+ oligomerization domain-like"/>
    <property type="match status" value="1"/>
</dbReference>
<protein>
    <recommendedName>
        <fullName evidence="2">DNA-directed DNA polymerase</fullName>
        <ecNumber evidence="2">2.7.7.7</ecNumber>
    </recommendedName>
</protein>
<dbReference type="NCBIfam" id="TIGR02397">
    <property type="entry name" value="dnaX_nterm"/>
    <property type="match status" value="1"/>
</dbReference>
<evidence type="ECO:0000256" key="6">
    <source>
        <dbReference type="ARBA" id="ARBA00022723"/>
    </source>
</evidence>
<organism evidence="14 15">
    <name type="scientific">Anaerovorax odorimutans</name>
    <dbReference type="NCBI Taxonomy" id="109327"/>
    <lineage>
        <taxon>Bacteria</taxon>
        <taxon>Bacillati</taxon>
        <taxon>Bacillota</taxon>
        <taxon>Clostridia</taxon>
        <taxon>Peptostreptococcales</taxon>
        <taxon>Anaerovoracaceae</taxon>
        <taxon>Anaerovorax</taxon>
    </lineage>
</organism>
<feature type="compositionally biased region" description="Low complexity" evidence="12">
    <location>
        <begin position="384"/>
        <end position="398"/>
    </location>
</feature>
<gene>
    <name evidence="14" type="primary">dnaX</name>
    <name evidence="14" type="ORF">NE619_02010</name>
</gene>
<accession>A0ABT1RJX6</accession>
<keyword evidence="6" id="KW-0479">Metal-binding</keyword>